<gene>
    <name evidence="2" type="ORF">QC761_403510</name>
</gene>
<dbReference type="RefSeq" id="XP_062732202.1">
    <property type="nucleotide sequence ID" value="XM_062878634.1"/>
</dbReference>
<feature type="compositionally biased region" description="Low complexity" evidence="1">
    <location>
        <begin position="914"/>
        <end position="923"/>
    </location>
</feature>
<feature type="region of interest" description="Disordered" evidence="1">
    <location>
        <begin position="821"/>
        <end position="855"/>
    </location>
</feature>
<evidence type="ECO:0000313" key="2">
    <source>
        <dbReference type="EMBL" id="KAK4643226.1"/>
    </source>
</evidence>
<feature type="compositionally biased region" description="Basic and acidic residues" evidence="1">
    <location>
        <begin position="21"/>
        <end position="30"/>
    </location>
</feature>
<proteinExistence type="predicted"/>
<dbReference type="EMBL" id="JAFFGZ010000006">
    <property type="protein sequence ID" value="KAK4643226.1"/>
    <property type="molecule type" value="Genomic_DNA"/>
</dbReference>
<feature type="compositionally biased region" description="Pro residues" evidence="1">
    <location>
        <begin position="154"/>
        <end position="174"/>
    </location>
</feature>
<name>A0ABR0FH06_9PEZI</name>
<feature type="compositionally biased region" description="Polar residues" evidence="1">
    <location>
        <begin position="753"/>
        <end position="765"/>
    </location>
</feature>
<comment type="caution">
    <text evidence="2">The sequence shown here is derived from an EMBL/GenBank/DDBJ whole genome shotgun (WGS) entry which is preliminary data.</text>
</comment>
<feature type="region of interest" description="Disordered" evidence="1">
    <location>
        <begin position="1"/>
        <end position="52"/>
    </location>
</feature>
<evidence type="ECO:0000313" key="3">
    <source>
        <dbReference type="Proteomes" id="UP001322138"/>
    </source>
</evidence>
<feature type="region of interest" description="Disordered" evidence="1">
    <location>
        <begin position="883"/>
        <end position="923"/>
    </location>
</feature>
<feature type="compositionally biased region" description="Basic and acidic residues" evidence="1">
    <location>
        <begin position="842"/>
        <end position="851"/>
    </location>
</feature>
<accession>A0ABR0FH06</accession>
<feature type="region of interest" description="Disordered" evidence="1">
    <location>
        <begin position="151"/>
        <end position="393"/>
    </location>
</feature>
<organism evidence="2 3">
    <name type="scientific">Podospora bellae-mahoneyi</name>
    <dbReference type="NCBI Taxonomy" id="2093777"/>
    <lineage>
        <taxon>Eukaryota</taxon>
        <taxon>Fungi</taxon>
        <taxon>Dikarya</taxon>
        <taxon>Ascomycota</taxon>
        <taxon>Pezizomycotina</taxon>
        <taxon>Sordariomycetes</taxon>
        <taxon>Sordariomycetidae</taxon>
        <taxon>Sordariales</taxon>
        <taxon>Podosporaceae</taxon>
        <taxon>Podospora</taxon>
    </lineage>
</organism>
<feature type="region of interest" description="Disordered" evidence="1">
    <location>
        <begin position="688"/>
        <end position="794"/>
    </location>
</feature>
<feature type="compositionally biased region" description="Polar residues" evidence="1">
    <location>
        <begin position="224"/>
        <end position="237"/>
    </location>
</feature>
<feature type="compositionally biased region" description="Low complexity" evidence="1">
    <location>
        <begin position="821"/>
        <end position="836"/>
    </location>
</feature>
<dbReference type="GeneID" id="87898116"/>
<keyword evidence="3" id="KW-1185">Reference proteome</keyword>
<reference evidence="2 3" key="1">
    <citation type="journal article" date="2023" name="bioRxiv">
        <title>High-quality genome assemblies of four members of thePodospora anserinaspecies complex.</title>
        <authorList>
            <person name="Ament-Velasquez S.L."/>
            <person name="Vogan A.A."/>
            <person name="Wallerman O."/>
            <person name="Hartmann F."/>
            <person name="Gautier V."/>
            <person name="Silar P."/>
            <person name="Giraud T."/>
            <person name="Johannesson H."/>
        </authorList>
    </citation>
    <scope>NUCLEOTIDE SEQUENCE [LARGE SCALE GENOMIC DNA]</scope>
    <source>
        <strain evidence="2 3">CBS 112042</strain>
    </source>
</reference>
<protein>
    <submittedName>
        <fullName evidence="2">Uncharacterized protein</fullName>
    </submittedName>
</protein>
<evidence type="ECO:0000256" key="1">
    <source>
        <dbReference type="SAM" id="MobiDB-lite"/>
    </source>
</evidence>
<feature type="region of interest" description="Disordered" evidence="1">
    <location>
        <begin position="936"/>
        <end position="966"/>
    </location>
</feature>
<feature type="compositionally biased region" description="Low complexity" evidence="1">
    <location>
        <begin position="941"/>
        <end position="966"/>
    </location>
</feature>
<sequence length="1141" mass="124368">MTTSTSPYARTPEFPSYSRQPEGHPSDMSRQHGNRPSPNPKMAASKGEPDPLVQNYAHILELKQRRKVDEQQLRLKLDNKKMDLDSWFRTDRERYLALEGHPELLNGIVKLLKEVNQFKARDLDREYDEELAALRKRYEEMEASQWQNVLNIDVPPPSTSGPPPLPASERPQPPILSSSTAPPNNPHGPLMAPSVSGYPRGFVGSSEPVRHGPLTIAPHYPPTMRSSLEPQPQTNGSREPPVSSMHAHPAPVSSSMRNMYHPMPQMAPPQPQLTSNGRRILPGAPTTNGWHRNPSYGPAMYSTPPGRMPPLHPTYPKSDGPTNPSAHERQVLPPILPPQLHRPGPVEEGQQPKRKATLTDSAPPDVKRAKQDHTLSSADLERATPTASEDVRPQRTVQFSEVWGGGNPEYKHIIIQFPDGGDYYILRCEEHGVNFGEHPLRGAAKHLASAQHGRMSKEHTQAIRTLGWIVEGCDFKLMEMNNRMVIEAFKNGYKPFNANQLNKTERAKKGFPQLDKNGTPMSSPLSAAASRQRKAASGIANPAPAGLYTGYCTADQKQHPVVILPWDEENLNSAGLLELTLESAGLFSGPLPKCYEYDRDEKGQVRRIKGWAEGYGIGGPLVKKREFPVLIIDSDDRQSWQLGWIEAKYLTPFDFGDTSEIPHSAVAREYYAKTIRKYPTYDDLRQDMTARGQPVGPAQTPLPKKMADSPSPSASVSFPSSTAGLATAQPATSQPLQQHDVEMADVGSDSDQESVTKSMSNSTNDIDMATADSRRTSVSNPDEGTETEKELPHPSAQAIAAQALINLETPARNTGFTAINSRSAASSAEPPSRRSPVPGASTERRRVDKIHARSKNVLATAQPATPIVSPQPMSSIVVNTGVANGQKPDRAESAPVHQSTTTAERDQERAQSESLTPASLTTPATPAFVYHLPSVEPVPPQQQEYPTPLPSATEFASAPTESASAPTVSLASARETSLSAGPLATPSASEAYGANEFPVKTSFPVIKTEAGEESETFTIGAIRAGDEEIFNSKIAGTLLSIEDDHTTGVLKAVPGSPEAVSSFQIDPKQIKTAARSMRGEGGSCEVTIEFIGDKTLTLVFELGRVNIEERLESGKIQARRFCRRLLAWNKAVECPSIANAP</sequence>
<dbReference type="Proteomes" id="UP001322138">
    <property type="component" value="Unassembled WGS sequence"/>
</dbReference>
<feature type="compositionally biased region" description="Low complexity" evidence="1">
    <location>
        <begin position="709"/>
        <end position="721"/>
    </location>
</feature>